<dbReference type="InterPro" id="IPR012338">
    <property type="entry name" value="Beta-lactam/transpept-like"/>
</dbReference>
<dbReference type="SUPFAM" id="SSF56601">
    <property type="entry name" value="beta-lactamase/transpeptidase-like"/>
    <property type="match status" value="1"/>
</dbReference>
<dbReference type="OrthoDB" id="119951at2"/>
<dbReference type="RefSeq" id="WP_133586913.1">
    <property type="nucleotide sequence ID" value="NZ_CP037953.1"/>
</dbReference>
<dbReference type="PANTHER" id="PTHR43283:SF18">
    <property type="match status" value="1"/>
</dbReference>
<evidence type="ECO:0000313" key="3">
    <source>
        <dbReference type="EMBL" id="TDQ51054.1"/>
    </source>
</evidence>
<protein>
    <submittedName>
        <fullName evidence="3">CubicO group peptidase (Beta-lactamase class C family)</fullName>
    </submittedName>
</protein>
<evidence type="ECO:0000313" key="4">
    <source>
        <dbReference type="Proteomes" id="UP000295375"/>
    </source>
</evidence>
<keyword evidence="4" id="KW-1185">Reference proteome</keyword>
<organism evidence="3 4">
    <name type="scientific">Permianibacter aggregans</name>
    <dbReference type="NCBI Taxonomy" id="1510150"/>
    <lineage>
        <taxon>Bacteria</taxon>
        <taxon>Pseudomonadati</taxon>
        <taxon>Pseudomonadota</taxon>
        <taxon>Gammaproteobacteria</taxon>
        <taxon>Pseudomonadales</taxon>
        <taxon>Pseudomonadaceae</taxon>
        <taxon>Permianibacter</taxon>
    </lineage>
</organism>
<dbReference type="InterPro" id="IPR001466">
    <property type="entry name" value="Beta-lactam-related"/>
</dbReference>
<accession>A0A4R6V4I2</accession>
<evidence type="ECO:0000256" key="1">
    <source>
        <dbReference type="SAM" id="SignalP"/>
    </source>
</evidence>
<name>A0A4R6V4I2_9GAMM</name>
<comment type="caution">
    <text evidence="3">The sequence shown here is derived from an EMBL/GenBank/DDBJ whole genome shotgun (WGS) entry which is preliminary data.</text>
</comment>
<sequence>MKQRLFLASALCMGLLAATAVNADALQAPAAIQKQIPALMEKSKVRGLAIAKIENGKLAWHAAFGERAPGKPMQTDSVFNVASLTKPVFATAALHAIADQQLQLDESLASYWVDEDIADDPRHQKLTARTVLSHQSGLPNWRGNRKLAFMFEPGQRHEYSGEGFEYLRRALERKTDQSMTELMNKQVLQVAGMTQTYVGWNAKIADRIATGFNEAGEPIDTNLASRQPNAAAHLMSTVDDYARFLAWVANGAGLPAELQKQMAKPQALHSNPAERFGLGWKLIPLSEGEALMHDGREPGVRTYAMVSPQLNEGLVILTNSSNGELIFRPLIAEAMSNGEAILRSTDQLVWHYLQSLPPQALAPMSRGIARSPSYLSTLLHAVNTALMQSSALSDAEKRAAAEQVNDYVFARFNDQVSAEQAQALIERLLRKDGDEQRLHIQFNKQAAREWLQALQQI</sequence>
<dbReference type="AlphaFoldDB" id="A0A4R6V4I2"/>
<gene>
    <name evidence="3" type="ORF">EV696_10123</name>
</gene>
<keyword evidence="1" id="KW-0732">Signal</keyword>
<dbReference type="Pfam" id="PF00144">
    <property type="entry name" value="Beta-lactamase"/>
    <property type="match status" value="1"/>
</dbReference>
<feature type="domain" description="Beta-lactamase-related" evidence="2">
    <location>
        <begin position="34"/>
        <end position="323"/>
    </location>
</feature>
<dbReference type="EMBL" id="SNYM01000001">
    <property type="protein sequence ID" value="TDQ51054.1"/>
    <property type="molecule type" value="Genomic_DNA"/>
</dbReference>
<feature type="chain" id="PRO_5020529761" evidence="1">
    <location>
        <begin position="24"/>
        <end position="457"/>
    </location>
</feature>
<proteinExistence type="predicted"/>
<feature type="signal peptide" evidence="1">
    <location>
        <begin position="1"/>
        <end position="23"/>
    </location>
</feature>
<evidence type="ECO:0000259" key="2">
    <source>
        <dbReference type="Pfam" id="PF00144"/>
    </source>
</evidence>
<dbReference type="Proteomes" id="UP000295375">
    <property type="component" value="Unassembled WGS sequence"/>
</dbReference>
<dbReference type="Gene3D" id="3.40.710.10">
    <property type="entry name" value="DD-peptidase/beta-lactamase superfamily"/>
    <property type="match status" value="1"/>
</dbReference>
<reference evidence="3 4" key="1">
    <citation type="submission" date="2019-03" db="EMBL/GenBank/DDBJ databases">
        <title>Genomic Encyclopedia of Type Strains, Phase IV (KMG-IV): sequencing the most valuable type-strain genomes for metagenomic binning, comparative biology and taxonomic classification.</title>
        <authorList>
            <person name="Goeker M."/>
        </authorList>
    </citation>
    <scope>NUCLEOTIDE SEQUENCE [LARGE SCALE GENOMIC DNA]</scope>
    <source>
        <strain evidence="3 4">DSM 103792</strain>
    </source>
</reference>
<dbReference type="InterPro" id="IPR050789">
    <property type="entry name" value="Diverse_Enzym_Activities"/>
</dbReference>
<dbReference type="PANTHER" id="PTHR43283">
    <property type="entry name" value="BETA-LACTAMASE-RELATED"/>
    <property type="match status" value="1"/>
</dbReference>